<gene>
    <name evidence="13" type="primary">uvrD</name>
    <name evidence="12" type="ORF">ASJ82_00370</name>
    <name evidence="13" type="ORF">MSCUN_11530</name>
</gene>
<dbReference type="GO" id="GO:0005829">
    <property type="term" value="C:cytosol"/>
    <property type="evidence" value="ECO:0007669"/>
    <property type="project" value="TreeGrafter"/>
</dbReference>
<comment type="similarity">
    <text evidence="1">Belongs to the helicase family. UvrD subfamily.</text>
</comment>
<evidence type="ECO:0000256" key="3">
    <source>
        <dbReference type="ARBA" id="ARBA00022801"/>
    </source>
</evidence>
<sequence>MISQEEFVELIKTTLNRDIKSNYEQNEAVLAPVNEDQFIVAGPGSGKTTTLVLKILKFYFVDDINIENIMVTTFTKKAARQLKDKTIMWAKQIFKQLDKPFDKSFNNIITGTLDGIAEDYVAFDDMSVIDNFTSSALMMQTLLKDDRINDKKLKQFVKRMNENQAGVSSAQINSIILTLREAMYENMADIDELESRSERESLLYEIIHEYNHQLDEKLIVDYALLETRFYELLNENKILKLENNLRVLLVDEYQDTNFLQEQIYFKLAEYTKNNNGSITVVGDDDQSLYRFRGSNVHLFTNYEQRISKKLDIHPKIIYLHTNYRSTDTIVDFLNDYINIDPIYRQTSSLNKPDIISQSTNTNTYPVVGLFRNNIEELTYDLSNLIYELKKGEKVEFRNEYGENFKVQFDNPSIAVLLNSPKEINAYNRKRLPYFIRNTLTTRDENMVIFNPRGQNIEATDIVSLICGLILQAVDSDMKLEDSLRNIPPRTHDILDHWREFTKEYMDDEKLIVDKNNINIQEVLSEIENVCMTLIDQTAENKIYYDLITETIIQTSRAIAYDDTLTANQVFWHILIPIALGAVELDDDLFDIDLDENINIMSIHQAKGLEFDVVIVDVGSDILNNKKSSAFKRFPEKGGKTYNIEHYVQRCSDVGIINDENPTDAAFDELIRRYFVAYSRSKTLLILCGLNSMRHGYQGNFQDSIKIPNIATGWNRNKIWVWENLDNLFNI</sequence>
<dbReference type="InterPro" id="IPR000212">
    <property type="entry name" value="DNA_helicase_UvrD/REP"/>
</dbReference>
<dbReference type="GO" id="GO:0016787">
    <property type="term" value="F:hydrolase activity"/>
    <property type="evidence" value="ECO:0007669"/>
    <property type="project" value="UniProtKB-UniRule"/>
</dbReference>
<evidence type="ECO:0000256" key="2">
    <source>
        <dbReference type="ARBA" id="ARBA00022741"/>
    </source>
</evidence>
<keyword evidence="14" id="KW-1185">Reference proteome</keyword>
<evidence type="ECO:0000256" key="7">
    <source>
        <dbReference type="ARBA" id="ARBA00034617"/>
    </source>
</evidence>
<comment type="catalytic activity">
    <reaction evidence="9">
        <text>ATP + H2O = ADP + phosphate + H(+)</text>
        <dbReference type="Rhea" id="RHEA:13065"/>
        <dbReference type="ChEBI" id="CHEBI:15377"/>
        <dbReference type="ChEBI" id="CHEBI:15378"/>
        <dbReference type="ChEBI" id="CHEBI:30616"/>
        <dbReference type="ChEBI" id="CHEBI:43474"/>
        <dbReference type="ChEBI" id="CHEBI:456216"/>
        <dbReference type="EC" id="5.6.2.4"/>
    </reaction>
</comment>
<comment type="caution">
    <text evidence="12">The sequence shown here is derived from an EMBL/GenBank/DDBJ whole genome shotgun (WGS) entry which is preliminary data.</text>
</comment>
<keyword evidence="3 10" id="KW-0378">Hydrolase</keyword>
<dbReference type="GO" id="GO:0043138">
    <property type="term" value="F:3'-5' DNA helicase activity"/>
    <property type="evidence" value="ECO:0007669"/>
    <property type="project" value="UniProtKB-EC"/>
</dbReference>
<dbReference type="OrthoDB" id="203178at2157"/>
<reference evidence="12 14" key="2">
    <citation type="journal article" date="2017" name="BMC Genomics">
        <title>Genomic analysis of methanogenic archaea reveals a shift towards energy conservation.</title>
        <authorList>
            <person name="Gilmore S.P."/>
            <person name="Henske J.K."/>
            <person name="Sexton J.A."/>
            <person name="Solomon K.V."/>
            <person name="Seppala S."/>
            <person name="Yoo J.I."/>
            <person name="Huyett L.M."/>
            <person name="Pressman A."/>
            <person name="Cogan J.Z."/>
            <person name="Kivenson V."/>
            <person name="Peng X."/>
            <person name="Tan Y."/>
            <person name="Valentine D.L."/>
            <person name="O'Malley M.A."/>
        </authorList>
    </citation>
    <scope>NUCLEOTIDE SEQUENCE [LARGE SCALE GENOMIC DNA]</scope>
    <source>
        <strain evidence="12 14">1R-7</strain>
    </source>
</reference>
<evidence type="ECO:0000256" key="8">
    <source>
        <dbReference type="ARBA" id="ARBA00034808"/>
    </source>
</evidence>
<dbReference type="InterPro" id="IPR014017">
    <property type="entry name" value="DNA_helicase_UvrD-like_C"/>
</dbReference>
<keyword evidence="2 10" id="KW-0547">Nucleotide-binding</keyword>
<dbReference type="PROSITE" id="PS51198">
    <property type="entry name" value="UVRD_HELICASE_ATP_BIND"/>
    <property type="match status" value="1"/>
</dbReference>
<dbReference type="PANTHER" id="PTHR11070:SF67">
    <property type="entry name" value="DNA 3'-5' HELICASE"/>
    <property type="match status" value="1"/>
</dbReference>
<dbReference type="Gene3D" id="1.10.10.160">
    <property type="match status" value="1"/>
</dbReference>
<evidence type="ECO:0000259" key="11">
    <source>
        <dbReference type="PROSITE" id="PS51198"/>
    </source>
</evidence>
<evidence type="ECO:0000256" key="5">
    <source>
        <dbReference type="ARBA" id="ARBA00022840"/>
    </source>
</evidence>
<dbReference type="EMBL" id="LMVN01000019">
    <property type="protein sequence ID" value="PAV07336.1"/>
    <property type="molecule type" value="Genomic_DNA"/>
</dbReference>
<dbReference type="CDD" id="cd17932">
    <property type="entry name" value="DEXQc_UvrD"/>
    <property type="match status" value="1"/>
</dbReference>
<dbReference type="Proteomes" id="UP000246004">
    <property type="component" value="Unassembled WGS sequence"/>
</dbReference>
<dbReference type="RefSeq" id="WP_095608706.1">
    <property type="nucleotide sequence ID" value="NZ_LMVN01000019.1"/>
</dbReference>
<keyword evidence="5 10" id="KW-0067">ATP-binding</keyword>
<dbReference type="PANTHER" id="PTHR11070">
    <property type="entry name" value="UVRD / RECB / PCRA DNA HELICASE FAMILY MEMBER"/>
    <property type="match status" value="1"/>
</dbReference>
<keyword evidence="6" id="KW-0413">Isomerase</keyword>
<dbReference type="GO" id="GO:0003677">
    <property type="term" value="F:DNA binding"/>
    <property type="evidence" value="ECO:0007669"/>
    <property type="project" value="InterPro"/>
</dbReference>
<dbReference type="Proteomes" id="UP000217528">
    <property type="component" value="Unassembled WGS sequence"/>
</dbReference>
<dbReference type="Pfam" id="PF13361">
    <property type="entry name" value="UvrD_C"/>
    <property type="match status" value="1"/>
</dbReference>
<name>A0A2A2HDG2_9EURY</name>
<dbReference type="AlphaFoldDB" id="A0A2A2HDG2"/>
<keyword evidence="4 10" id="KW-0347">Helicase</keyword>
<evidence type="ECO:0000256" key="6">
    <source>
        <dbReference type="ARBA" id="ARBA00023235"/>
    </source>
</evidence>
<dbReference type="Pfam" id="PF00580">
    <property type="entry name" value="UvrD-helicase"/>
    <property type="match status" value="1"/>
</dbReference>
<proteinExistence type="inferred from homology"/>
<dbReference type="EMBL" id="LWMS01000042">
    <property type="protein sequence ID" value="PWL07910.1"/>
    <property type="molecule type" value="Genomic_DNA"/>
</dbReference>
<evidence type="ECO:0000256" key="4">
    <source>
        <dbReference type="ARBA" id="ARBA00022806"/>
    </source>
</evidence>
<evidence type="ECO:0000313" key="14">
    <source>
        <dbReference type="Proteomes" id="UP000217528"/>
    </source>
</evidence>
<evidence type="ECO:0000313" key="13">
    <source>
        <dbReference type="EMBL" id="PWL07910.1"/>
    </source>
</evidence>
<accession>A0A2A2HDG2</accession>
<feature type="domain" description="UvrD-like helicase ATP-binding" evidence="11">
    <location>
        <begin position="20"/>
        <end position="326"/>
    </location>
</feature>
<evidence type="ECO:0000256" key="9">
    <source>
        <dbReference type="ARBA" id="ARBA00048988"/>
    </source>
</evidence>
<dbReference type="EC" id="5.6.2.4" evidence="8"/>
<dbReference type="GO" id="GO:0000725">
    <property type="term" value="P:recombinational repair"/>
    <property type="evidence" value="ECO:0007669"/>
    <property type="project" value="TreeGrafter"/>
</dbReference>
<organism evidence="12 14">
    <name type="scientific">Methanosphaera cuniculi</name>
    <dbReference type="NCBI Taxonomy" id="1077256"/>
    <lineage>
        <taxon>Archaea</taxon>
        <taxon>Methanobacteriati</taxon>
        <taxon>Methanobacteriota</taxon>
        <taxon>Methanomada group</taxon>
        <taxon>Methanobacteria</taxon>
        <taxon>Methanobacteriales</taxon>
        <taxon>Methanobacteriaceae</taxon>
        <taxon>Methanosphaera</taxon>
    </lineage>
</organism>
<comment type="catalytic activity">
    <reaction evidence="7">
        <text>Couples ATP hydrolysis with the unwinding of duplex DNA by translocating in the 3'-5' direction.</text>
        <dbReference type="EC" id="5.6.2.4"/>
    </reaction>
</comment>
<dbReference type="Gene3D" id="3.40.50.300">
    <property type="entry name" value="P-loop containing nucleotide triphosphate hydrolases"/>
    <property type="match status" value="2"/>
</dbReference>
<dbReference type="InterPro" id="IPR027417">
    <property type="entry name" value="P-loop_NTPase"/>
</dbReference>
<evidence type="ECO:0000313" key="12">
    <source>
        <dbReference type="EMBL" id="PAV07336.1"/>
    </source>
</evidence>
<dbReference type="InterPro" id="IPR013986">
    <property type="entry name" value="DExx_box_DNA_helicase_dom_sf"/>
</dbReference>
<dbReference type="GO" id="GO:0005524">
    <property type="term" value="F:ATP binding"/>
    <property type="evidence" value="ECO:0007669"/>
    <property type="project" value="UniProtKB-UniRule"/>
</dbReference>
<feature type="binding site" evidence="10">
    <location>
        <begin position="41"/>
        <end position="48"/>
    </location>
    <ligand>
        <name>ATP</name>
        <dbReference type="ChEBI" id="CHEBI:30616"/>
    </ligand>
</feature>
<evidence type="ECO:0000256" key="1">
    <source>
        <dbReference type="ARBA" id="ARBA00009922"/>
    </source>
</evidence>
<evidence type="ECO:0000256" key="10">
    <source>
        <dbReference type="PROSITE-ProRule" id="PRU00560"/>
    </source>
</evidence>
<reference evidence="13 15" key="1">
    <citation type="submission" date="2016-04" db="EMBL/GenBank/DDBJ databases">
        <title>Genome sequence of Methanosphaera cuniculi DSM 4103.</title>
        <authorList>
            <person name="Poehlein A."/>
            <person name="Seedorf H."/>
            <person name="Daniel R."/>
        </authorList>
    </citation>
    <scope>NUCLEOTIDE SEQUENCE [LARGE SCALE GENOMIC DNA]</scope>
    <source>
        <strain evidence="13 15">DSM 4103</strain>
    </source>
</reference>
<evidence type="ECO:0000313" key="15">
    <source>
        <dbReference type="Proteomes" id="UP000246004"/>
    </source>
</evidence>
<dbReference type="InterPro" id="IPR014016">
    <property type="entry name" value="UvrD-like_ATP-bd"/>
</dbReference>
<dbReference type="SUPFAM" id="SSF52540">
    <property type="entry name" value="P-loop containing nucleoside triphosphate hydrolases"/>
    <property type="match status" value="1"/>
</dbReference>
<protein>
    <recommendedName>
        <fullName evidence="8">DNA 3'-5' helicase</fullName>
        <ecNumber evidence="8">5.6.2.4</ecNumber>
    </recommendedName>
</protein>